<dbReference type="InterPro" id="IPR013078">
    <property type="entry name" value="His_Pase_superF_clade-1"/>
</dbReference>
<keyword evidence="3" id="KW-0324">Glycolysis</keyword>
<accession>A0A2R5HG98</accession>
<dbReference type="SUPFAM" id="SSF53254">
    <property type="entry name" value="Phosphoglycerate mutase-like"/>
    <property type="match status" value="1"/>
</dbReference>
<evidence type="ECO:0000313" key="7">
    <source>
        <dbReference type="Proteomes" id="UP000245021"/>
    </source>
</evidence>
<evidence type="ECO:0000256" key="5">
    <source>
        <dbReference type="PIRSR" id="PIRSR613078-2"/>
    </source>
</evidence>
<comment type="caution">
    <text evidence="6">The sequence shown here is derived from an EMBL/GenBank/DDBJ whole genome shotgun (WGS) entry which is preliminary data.</text>
</comment>
<protein>
    <recommendedName>
        <fullName evidence="2">phosphoglycerate mutase (2,3-diphosphoglycerate-dependent)</fullName>
        <ecNumber evidence="2">5.4.2.11</ecNumber>
    </recommendedName>
</protein>
<reference evidence="6 7" key="1">
    <citation type="journal article" date="2018" name="Genome Announc.">
        <title>Draft Genome Sequence of Lactococcus sp. Strain NtB2 (JCM 32569), Isolated from the Gut of the Higher Termite Nasutitermes takasagoensis.</title>
        <authorList>
            <person name="Noda S."/>
            <person name="Aihara C."/>
            <person name="Yuki M."/>
            <person name="Ohkuma M."/>
        </authorList>
    </citation>
    <scope>NUCLEOTIDE SEQUENCE [LARGE SCALE GENOMIC DNA]</scope>
    <source>
        <strain evidence="6 7">NtB2</strain>
    </source>
</reference>
<keyword evidence="7" id="KW-1185">Reference proteome</keyword>
<name>A0A2R5HG98_9LACT</name>
<evidence type="ECO:0000256" key="2">
    <source>
        <dbReference type="ARBA" id="ARBA00012028"/>
    </source>
</evidence>
<evidence type="ECO:0000256" key="3">
    <source>
        <dbReference type="ARBA" id="ARBA00023152"/>
    </source>
</evidence>
<dbReference type="EMBL" id="BFFO01000007">
    <property type="protein sequence ID" value="GBG97087.1"/>
    <property type="molecule type" value="Genomic_DNA"/>
</dbReference>
<proteinExistence type="inferred from homology"/>
<dbReference type="Pfam" id="PF00300">
    <property type="entry name" value="His_Phos_1"/>
    <property type="match status" value="2"/>
</dbReference>
<dbReference type="GO" id="GO:0006096">
    <property type="term" value="P:glycolytic process"/>
    <property type="evidence" value="ECO:0007669"/>
    <property type="project" value="UniProtKB-KW"/>
</dbReference>
<feature type="binding site" evidence="5">
    <location>
        <position position="56"/>
    </location>
    <ligand>
        <name>substrate</name>
    </ligand>
</feature>
<organism evidence="6 7">
    <name type="scientific">Lactococcus termiticola</name>
    <dbReference type="NCBI Taxonomy" id="2169526"/>
    <lineage>
        <taxon>Bacteria</taxon>
        <taxon>Bacillati</taxon>
        <taxon>Bacillota</taxon>
        <taxon>Bacilli</taxon>
        <taxon>Lactobacillales</taxon>
        <taxon>Streptococcaceae</taxon>
        <taxon>Lactococcus</taxon>
    </lineage>
</organism>
<dbReference type="InterPro" id="IPR005952">
    <property type="entry name" value="Phosphogly_mut1"/>
</dbReference>
<gene>
    <name evidence="6" type="primary">gpmB_3</name>
    <name evidence="6" type="ORF">NtB2_01224</name>
</gene>
<evidence type="ECO:0000313" key="6">
    <source>
        <dbReference type="EMBL" id="GBG97087.1"/>
    </source>
</evidence>
<dbReference type="OrthoDB" id="9782128at2"/>
<dbReference type="Proteomes" id="UP000245021">
    <property type="component" value="Unassembled WGS sequence"/>
</dbReference>
<dbReference type="AlphaFoldDB" id="A0A2R5HG98"/>
<sequence length="270" mass="29623">MFNVLDRLQGWSDSPLTADGIRVAKETAEGIKHGIPGDKVHPDLKFDLVYSGDAGRHQSTAKLFLDQLGQSNLPIKATSDFRESGDGDFEGLTFEEGNKGIYELAGYNYDKEGKPLVAGGYNDKGVNYQAQLFANGGRNLKAHLNWLRESDVKVYGQNPNNPDQNLKGIPLAEDYDRVIKRMKQGTEEVINDAQKGNRHNVLVVSSGLSLEVLLTSLDPTAGDKYFGDKSLANASISKVTYNPKDKTYKVDYASDTAYSKEGQKLLAGKN</sequence>
<dbReference type="InterPro" id="IPR029033">
    <property type="entry name" value="His_PPase_superfam"/>
</dbReference>
<dbReference type="Gene3D" id="3.40.50.1240">
    <property type="entry name" value="Phosphoglycerate mutase-like"/>
    <property type="match status" value="1"/>
</dbReference>
<keyword evidence="4" id="KW-0413">Isomerase</keyword>
<dbReference type="CDD" id="cd07067">
    <property type="entry name" value="HP_PGM_like"/>
    <property type="match status" value="1"/>
</dbReference>
<dbReference type="EC" id="5.4.2.11" evidence="2"/>
<evidence type="ECO:0000256" key="4">
    <source>
        <dbReference type="ARBA" id="ARBA00023235"/>
    </source>
</evidence>
<comment type="similarity">
    <text evidence="1">Belongs to the phosphoglycerate mutase family. BPG-dependent PGAM subfamily.</text>
</comment>
<dbReference type="PANTHER" id="PTHR11931">
    <property type="entry name" value="PHOSPHOGLYCERATE MUTASE"/>
    <property type="match status" value="1"/>
</dbReference>
<dbReference type="GO" id="GO:0004619">
    <property type="term" value="F:phosphoglycerate mutase activity"/>
    <property type="evidence" value="ECO:0007669"/>
    <property type="project" value="UniProtKB-EC"/>
</dbReference>
<evidence type="ECO:0000256" key="1">
    <source>
        <dbReference type="ARBA" id="ARBA00006717"/>
    </source>
</evidence>